<name>A0AAW7ZCC9_9FIRM</name>
<comment type="caution">
    <text evidence="2">The sequence shown here is derived from an EMBL/GenBank/DDBJ whole genome shotgun (WGS) entry which is preliminary data.</text>
</comment>
<proteinExistence type="predicted"/>
<dbReference type="Proteomes" id="UP001172911">
    <property type="component" value="Unassembled WGS sequence"/>
</dbReference>
<keyword evidence="1" id="KW-0175">Coiled coil</keyword>
<gene>
    <name evidence="2" type="ORF">P6N53_06550</name>
</gene>
<sequence>MKWFQEIFEGFEERMRNIAAFFPILELNQKTKYPYPPVPLGVAIMLYVLEDMLRGKKDCTYEKIAYFLQDLINSKFKEKITYDLAIEITQYLVREGLMNRGRPHTYTYPDLQTGAEKSHKFHLLELEEYQIKDKIVRLKLSTDGLELLFKTKELYNELQVSITQLYLRQQIQKGVFDGALRSVEELSLAVKNEKNKIKKLQERIIRDVLQVAREQELEKQIDRINEQLNREKKVFAELEELIEYTMEQLNTGSLTEKEEIAINKVMQIKRKLLDVISEHESLFTDKIRIQKLMNQSIESMIISAFNTKVNFETEFLRPVVQKNLSMDILKKVLDPILPIKRRPFFHPGRVFLEQPLKTAAENNLSEQELWELEEELIRREEEKELQQQLERERDLEAHLLMLLRPLIQQQEVKISELMEDISKSEPDKFQGLINKMNFYPLLIQLHQLGKIPILASWELETYSLDDLPRVLVKIAGEHPDIHGLNAVELVATGEVIYLPNGYVMSDFIVTRRDKDGMA</sequence>
<protein>
    <submittedName>
        <fullName evidence="2">Uncharacterized protein</fullName>
    </submittedName>
</protein>
<dbReference type="RefSeq" id="WP_304541992.1">
    <property type="nucleotide sequence ID" value="NZ_JARPTC010000008.1"/>
</dbReference>
<evidence type="ECO:0000313" key="3">
    <source>
        <dbReference type="Proteomes" id="UP001172911"/>
    </source>
</evidence>
<accession>A0AAW7ZCC9</accession>
<evidence type="ECO:0000256" key="1">
    <source>
        <dbReference type="SAM" id="Coils"/>
    </source>
</evidence>
<dbReference type="EMBL" id="JARPTC010000008">
    <property type="protein sequence ID" value="MDO7786879.1"/>
    <property type="molecule type" value="Genomic_DNA"/>
</dbReference>
<dbReference type="AlphaFoldDB" id="A0AAW7ZCC9"/>
<evidence type="ECO:0000313" key="2">
    <source>
        <dbReference type="EMBL" id="MDO7786879.1"/>
    </source>
</evidence>
<reference evidence="2" key="2">
    <citation type="submission" date="2023-03" db="EMBL/GenBank/DDBJ databases">
        <authorList>
            <person name="Zhang Z."/>
        </authorList>
    </citation>
    <scope>NUCLEOTIDE SEQUENCE</scope>
    <source>
        <strain evidence="2">DSA</strain>
    </source>
</reference>
<feature type="coiled-coil region" evidence="1">
    <location>
        <begin position="183"/>
        <end position="241"/>
    </location>
</feature>
<organism evidence="2 3">
    <name type="scientific">Desulforamulus aquiferis</name>
    <dbReference type="NCBI Taxonomy" id="1397668"/>
    <lineage>
        <taxon>Bacteria</taxon>
        <taxon>Bacillati</taxon>
        <taxon>Bacillota</taxon>
        <taxon>Clostridia</taxon>
        <taxon>Eubacteriales</taxon>
        <taxon>Peptococcaceae</taxon>
        <taxon>Desulforamulus</taxon>
    </lineage>
</organism>
<reference evidence="2" key="1">
    <citation type="journal article" date="2023" name="J. Hazard. Mater.">
        <title>Anaerobic biodegradation of pyrene and benzo[a]pyrene by a new sulfate-reducing Desulforamulus aquiferis strain DSA.</title>
        <authorList>
            <person name="Zhang Z."/>
            <person name="Sun J."/>
            <person name="Gong X."/>
            <person name="Wang C."/>
            <person name="Wang H."/>
        </authorList>
    </citation>
    <scope>NUCLEOTIDE SEQUENCE</scope>
    <source>
        <strain evidence="2">DSA</strain>
    </source>
</reference>
<feature type="coiled-coil region" evidence="1">
    <location>
        <begin position="362"/>
        <end position="398"/>
    </location>
</feature>
<keyword evidence="3" id="KW-1185">Reference proteome</keyword>